<accession>A0A9D1NWK1</accession>
<dbReference type="AlphaFoldDB" id="A0A9D1NWK1"/>
<gene>
    <name evidence="2" type="ORF">IAA63_13870</name>
</gene>
<dbReference type="InterPro" id="IPR013830">
    <property type="entry name" value="SGNH_hydro"/>
</dbReference>
<dbReference type="InterPro" id="IPR036514">
    <property type="entry name" value="SGNH_hydro_sf"/>
</dbReference>
<name>A0A9D1NWK1_9FIRM</name>
<evidence type="ECO:0000313" key="2">
    <source>
        <dbReference type="EMBL" id="HIV14207.1"/>
    </source>
</evidence>
<proteinExistence type="predicted"/>
<dbReference type="Proteomes" id="UP000886723">
    <property type="component" value="Unassembled WGS sequence"/>
</dbReference>
<reference evidence="2" key="2">
    <citation type="journal article" date="2021" name="PeerJ">
        <title>Extensive microbial diversity within the chicken gut microbiome revealed by metagenomics and culture.</title>
        <authorList>
            <person name="Gilroy R."/>
            <person name="Ravi A."/>
            <person name="Getino M."/>
            <person name="Pursley I."/>
            <person name="Horton D.L."/>
            <person name="Alikhan N.F."/>
            <person name="Baker D."/>
            <person name="Gharbi K."/>
            <person name="Hall N."/>
            <person name="Watson M."/>
            <person name="Adriaenssens E.M."/>
            <person name="Foster-Nyarko E."/>
            <person name="Jarju S."/>
            <person name="Secka A."/>
            <person name="Antonio M."/>
            <person name="Oren A."/>
            <person name="Chaudhuri R.R."/>
            <person name="La Ragione R."/>
            <person name="Hildebrand F."/>
            <person name="Pallen M.J."/>
        </authorList>
    </citation>
    <scope>NUCLEOTIDE SEQUENCE</scope>
    <source>
        <strain evidence="2">ChiBcec2-4451</strain>
    </source>
</reference>
<organism evidence="2 3">
    <name type="scientific">Candidatus Pullilachnospira stercoravium</name>
    <dbReference type="NCBI Taxonomy" id="2840913"/>
    <lineage>
        <taxon>Bacteria</taxon>
        <taxon>Bacillati</taxon>
        <taxon>Bacillota</taxon>
        <taxon>Clostridia</taxon>
        <taxon>Lachnospirales</taxon>
        <taxon>Lachnospiraceae</taxon>
        <taxon>Lachnospiraceae incertae sedis</taxon>
        <taxon>Candidatus Pullilachnospira</taxon>
    </lineage>
</organism>
<comment type="caution">
    <text evidence="2">The sequence shown here is derived from an EMBL/GenBank/DDBJ whole genome shotgun (WGS) entry which is preliminary data.</text>
</comment>
<evidence type="ECO:0000259" key="1">
    <source>
        <dbReference type="Pfam" id="PF13472"/>
    </source>
</evidence>
<dbReference type="Gene3D" id="3.40.50.1110">
    <property type="entry name" value="SGNH hydrolase"/>
    <property type="match status" value="1"/>
</dbReference>
<dbReference type="CDD" id="cd01834">
    <property type="entry name" value="SGNH_hydrolase_like_2"/>
    <property type="match status" value="1"/>
</dbReference>
<keyword evidence="2" id="KW-0378">Hydrolase</keyword>
<dbReference type="SUPFAM" id="SSF52266">
    <property type="entry name" value="SGNH hydrolase"/>
    <property type="match status" value="1"/>
</dbReference>
<dbReference type="GO" id="GO:0004622">
    <property type="term" value="F:phosphatidylcholine lysophospholipase activity"/>
    <property type="evidence" value="ECO:0007669"/>
    <property type="project" value="TreeGrafter"/>
</dbReference>
<evidence type="ECO:0000313" key="3">
    <source>
        <dbReference type="Proteomes" id="UP000886723"/>
    </source>
</evidence>
<dbReference type="PANTHER" id="PTHR30383:SF5">
    <property type="entry name" value="SGNH HYDROLASE-TYPE ESTERASE DOMAIN-CONTAINING PROTEIN"/>
    <property type="match status" value="1"/>
</dbReference>
<dbReference type="Pfam" id="PF13472">
    <property type="entry name" value="Lipase_GDSL_2"/>
    <property type="match status" value="1"/>
</dbReference>
<sequence length="216" mass="24571">MIIGESETLVITGDSVTDCGRQYPVGEGNGNLGDGYARNVQALLDMNYPQKRIRVLNTGISGNTSRDLRGRWQQDVMDLAPDWVTIMIGINDIWRKFDQCLHPEKSVSLEEYESNLCWMLETTLPSVKGICLMPPCFMEQNHQDPMRAMADQYRAKAKEVAERYGVLYADAQAGMDAYFRHYPAMYMSWDRVHPNQVGHMIIAKALVDALGFQWNV</sequence>
<reference evidence="2" key="1">
    <citation type="submission" date="2020-10" db="EMBL/GenBank/DDBJ databases">
        <authorList>
            <person name="Gilroy R."/>
        </authorList>
    </citation>
    <scope>NUCLEOTIDE SEQUENCE</scope>
    <source>
        <strain evidence="2">ChiBcec2-4451</strain>
    </source>
</reference>
<dbReference type="InterPro" id="IPR051532">
    <property type="entry name" value="Ester_Hydrolysis_Enzymes"/>
</dbReference>
<feature type="domain" description="SGNH hydrolase-type esterase" evidence="1">
    <location>
        <begin position="13"/>
        <end position="199"/>
    </location>
</feature>
<dbReference type="PANTHER" id="PTHR30383">
    <property type="entry name" value="THIOESTERASE 1/PROTEASE 1/LYSOPHOSPHOLIPASE L1"/>
    <property type="match status" value="1"/>
</dbReference>
<dbReference type="EMBL" id="DVON01000292">
    <property type="protein sequence ID" value="HIV14207.1"/>
    <property type="molecule type" value="Genomic_DNA"/>
</dbReference>
<protein>
    <submittedName>
        <fullName evidence="2">SGNH/GDSL hydrolase family protein</fullName>
    </submittedName>
</protein>